<protein>
    <submittedName>
        <fullName evidence="3">Uncharacterized protein</fullName>
    </submittedName>
</protein>
<sequence>IGLAYEHLNDLENAKHAYEKTLEINPKHTKAYYNLANIYKQSENLDKAIEYYIKTTELEPDFAIAWFFLGSTYFDKKDYNSAIEHLEKAIRLDPNLVNEVNPLINDLKGIIDKLHQALSLFFLDKR</sequence>
<proteinExistence type="predicted"/>
<dbReference type="SMART" id="SM00671">
    <property type="entry name" value="SEL1"/>
    <property type="match status" value="2"/>
</dbReference>
<dbReference type="SMART" id="SM00028">
    <property type="entry name" value="TPR"/>
    <property type="match status" value="3"/>
</dbReference>
<dbReference type="AlphaFoldDB" id="A0A0F9IEM5"/>
<organism evidence="3">
    <name type="scientific">marine sediment metagenome</name>
    <dbReference type="NCBI Taxonomy" id="412755"/>
    <lineage>
        <taxon>unclassified sequences</taxon>
        <taxon>metagenomes</taxon>
        <taxon>ecological metagenomes</taxon>
    </lineage>
</organism>
<dbReference type="Pfam" id="PF13432">
    <property type="entry name" value="TPR_16"/>
    <property type="match status" value="1"/>
</dbReference>
<dbReference type="Pfam" id="PF13181">
    <property type="entry name" value="TPR_8"/>
    <property type="match status" value="1"/>
</dbReference>
<evidence type="ECO:0000256" key="2">
    <source>
        <dbReference type="ARBA" id="ARBA00022803"/>
    </source>
</evidence>
<dbReference type="PANTHER" id="PTHR45586">
    <property type="entry name" value="TPR REPEAT-CONTAINING PROTEIN PA4667"/>
    <property type="match status" value="1"/>
</dbReference>
<reference evidence="3" key="1">
    <citation type="journal article" date="2015" name="Nature">
        <title>Complex archaea that bridge the gap between prokaryotes and eukaryotes.</title>
        <authorList>
            <person name="Spang A."/>
            <person name="Saw J.H."/>
            <person name="Jorgensen S.L."/>
            <person name="Zaremba-Niedzwiedzka K."/>
            <person name="Martijn J."/>
            <person name="Lind A.E."/>
            <person name="van Eijk R."/>
            <person name="Schleper C."/>
            <person name="Guy L."/>
            <person name="Ettema T.J."/>
        </authorList>
    </citation>
    <scope>NUCLEOTIDE SEQUENCE</scope>
</reference>
<comment type="caution">
    <text evidence="3">The sequence shown here is derived from an EMBL/GenBank/DDBJ whole genome shotgun (WGS) entry which is preliminary data.</text>
</comment>
<evidence type="ECO:0000313" key="3">
    <source>
        <dbReference type="EMBL" id="KKM18164.1"/>
    </source>
</evidence>
<keyword evidence="2" id="KW-0802">TPR repeat</keyword>
<evidence type="ECO:0000256" key="1">
    <source>
        <dbReference type="ARBA" id="ARBA00022737"/>
    </source>
</evidence>
<dbReference type="InterPro" id="IPR051012">
    <property type="entry name" value="CellSynth/LPSAsmb/PSIAsmb"/>
</dbReference>
<accession>A0A0F9IEM5</accession>
<dbReference type="InterPro" id="IPR019734">
    <property type="entry name" value="TPR_rpt"/>
</dbReference>
<dbReference type="SUPFAM" id="SSF48452">
    <property type="entry name" value="TPR-like"/>
    <property type="match status" value="1"/>
</dbReference>
<dbReference type="Gene3D" id="1.25.40.10">
    <property type="entry name" value="Tetratricopeptide repeat domain"/>
    <property type="match status" value="2"/>
</dbReference>
<dbReference type="PROSITE" id="PS50293">
    <property type="entry name" value="TPR_REGION"/>
    <property type="match status" value="3"/>
</dbReference>
<dbReference type="EMBL" id="LAZR01014280">
    <property type="protein sequence ID" value="KKM18164.1"/>
    <property type="molecule type" value="Genomic_DNA"/>
</dbReference>
<dbReference type="InterPro" id="IPR006597">
    <property type="entry name" value="Sel1-like"/>
</dbReference>
<feature type="non-terminal residue" evidence="3">
    <location>
        <position position="1"/>
    </location>
</feature>
<name>A0A0F9IEM5_9ZZZZ</name>
<gene>
    <name evidence="3" type="ORF">LCGC14_1668490</name>
</gene>
<keyword evidence="1" id="KW-0677">Repeat</keyword>
<dbReference type="InterPro" id="IPR011990">
    <property type="entry name" value="TPR-like_helical_dom_sf"/>
</dbReference>
<dbReference type="PANTHER" id="PTHR45586:SF1">
    <property type="entry name" value="LIPOPOLYSACCHARIDE ASSEMBLY PROTEIN B"/>
    <property type="match status" value="1"/>
</dbReference>
<dbReference type="PROSITE" id="PS50005">
    <property type="entry name" value="TPR"/>
    <property type="match status" value="3"/>
</dbReference>